<gene>
    <name evidence="5" type="ORF">R0135_01500</name>
</gene>
<dbReference type="SMART" id="SM00797">
    <property type="entry name" value="AHS2"/>
    <property type="match status" value="1"/>
</dbReference>
<evidence type="ECO:0000256" key="1">
    <source>
        <dbReference type="ARBA" id="ARBA00022741"/>
    </source>
</evidence>
<keyword evidence="3" id="KW-0067">ATP-binding</keyword>
<dbReference type="Proteomes" id="UP001626537">
    <property type="component" value="Chromosome"/>
</dbReference>
<dbReference type="InterPro" id="IPR052708">
    <property type="entry name" value="PxpC"/>
</dbReference>
<protein>
    <submittedName>
        <fullName evidence="5">Biotin-dependent carboxyltransferase family protein</fullName>
    </submittedName>
</protein>
<dbReference type="SUPFAM" id="SSF50891">
    <property type="entry name" value="Cyclophilin-like"/>
    <property type="match status" value="1"/>
</dbReference>
<evidence type="ECO:0000256" key="2">
    <source>
        <dbReference type="ARBA" id="ARBA00022801"/>
    </source>
</evidence>
<dbReference type="Gene3D" id="2.40.100.10">
    <property type="entry name" value="Cyclophilin-like"/>
    <property type="match status" value="1"/>
</dbReference>
<evidence type="ECO:0000313" key="5">
    <source>
        <dbReference type="EMBL" id="WOJ93858.1"/>
    </source>
</evidence>
<proteinExistence type="predicted"/>
<evidence type="ECO:0000256" key="3">
    <source>
        <dbReference type="ARBA" id="ARBA00022840"/>
    </source>
</evidence>
<name>A0ABZ0I4A5_9GAMM</name>
<accession>A0ABZ0I4A5</accession>
<keyword evidence="1" id="KW-0547">Nucleotide-binding</keyword>
<dbReference type="NCBIfam" id="TIGR00724">
    <property type="entry name" value="urea_amlyse_rel"/>
    <property type="match status" value="1"/>
</dbReference>
<feature type="domain" description="Carboxyltransferase" evidence="4">
    <location>
        <begin position="25"/>
        <end position="302"/>
    </location>
</feature>
<organism evidence="5 6">
    <name type="scientific">Congregibacter variabilis</name>
    <dbReference type="NCBI Taxonomy" id="3081200"/>
    <lineage>
        <taxon>Bacteria</taxon>
        <taxon>Pseudomonadati</taxon>
        <taxon>Pseudomonadota</taxon>
        <taxon>Gammaproteobacteria</taxon>
        <taxon>Cellvibrionales</taxon>
        <taxon>Halieaceae</taxon>
        <taxon>Congregibacter</taxon>
    </lineage>
</organism>
<evidence type="ECO:0000259" key="4">
    <source>
        <dbReference type="SMART" id="SM00797"/>
    </source>
</evidence>
<evidence type="ECO:0000313" key="6">
    <source>
        <dbReference type="Proteomes" id="UP001626537"/>
    </source>
</evidence>
<dbReference type="InterPro" id="IPR029000">
    <property type="entry name" value="Cyclophilin-like_dom_sf"/>
</dbReference>
<dbReference type="PANTHER" id="PTHR43309:SF4">
    <property type="entry name" value="CARBOXYLTRANSFERASE DOMAIN-CONTAINING PROTEIN"/>
    <property type="match status" value="1"/>
</dbReference>
<reference evidence="5 6" key="1">
    <citation type="submission" date="2023-10" db="EMBL/GenBank/DDBJ databases">
        <title>Two novel species belonging to the OM43/NOR5 clade.</title>
        <authorList>
            <person name="Park M."/>
        </authorList>
    </citation>
    <scope>NUCLEOTIDE SEQUENCE [LARGE SCALE GENOMIC DNA]</scope>
    <source>
        <strain evidence="5 6">IMCC43200</strain>
    </source>
</reference>
<keyword evidence="2" id="KW-0378">Hydrolase</keyword>
<dbReference type="EMBL" id="CP136864">
    <property type="protein sequence ID" value="WOJ93858.1"/>
    <property type="molecule type" value="Genomic_DNA"/>
</dbReference>
<dbReference type="RefSeq" id="WP_407348498.1">
    <property type="nucleotide sequence ID" value="NZ_CP136864.1"/>
</dbReference>
<keyword evidence="6" id="KW-1185">Reference proteome</keyword>
<dbReference type="InterPro" id="IPR003778">
    <property type="entry name" value="CT_A_B"/>
</dbReference>
<dbReference type="Pfam" id="PF02626">
    <property type="entry name" value="CT_A_B"/>
    <property type="match status" value="1"/>
</dbReference>
<dbReference type="PANTHER" id="PTHR43309">
    <property type="entry name" value="5-OXOPROLINASE SUBUNIT C"/>
    <property type="match status" value="1"/>
</dbReference>
<sequence length="313" mass="33761">MTALEVIQPGLLSLLQDRGRFAQAAIGLTTGGPMDPLAASLANRLLQNSANATLIEVSFGGLVLRARTKTQIAVTGATLPLGIDGKEQAMWSVIEVAEGEEINLGFSETGCRSYLAVRGGFDIPDSFGSSSTVVREGIGGLNGQRLTVGDELPIHAVDAAQELWLPPRMRPRYHHRATVRVIPGYQYAHFPRLEQRRFFGSEYTVTDRCDRMGYRLEGPAIACDIQGILSEGIAPGAIQIPADGQPIALLNDRQTIGGYPKIGCALSLDCAALGQLRPGDTVIFTPISEHYAHNALHLADAFERSRHLEPTPR</sequence>